<gene>
    <name evidence="2" type="primary">20205805</name>
    <name evidence="1" type="ORF">HELRODRAFT_176355</name>
</gene>
<dbReference type="InParanoid" id="T1FAF6"/>
<name>T1FAF6_HELRO</name>
<reference evidence="3" key="1">
    <citation type="submission" date="2012-12" db="EMBL/GenBank/DDBJ databases">
        <authorList>
            <person name="Hellsten U."/>
            <person name="Grimwood J."/>
            <person name="Chapman J.A."/>
            <person name="Shapiro H."/>
            <person name="Aerts A."/>
            <person name="Otillar R.P."/>
            <person name="Terry A.Y."/>
            <person name="Boore J.L."/>
            <person name="Simakov O."/>
            <person name="Marletaz F."/>
            <person name="Cho S.-J."/>
            <person name="Edsinger-Gonzales E."/>
            <person name="Havlak P."/>
            <person name="Kuo D.-H."/>
            <person name="Larsson T."/>
            <person name="Lv J."/>
            <person name="Arendt D."/>
            <person name="Savage R."/>
            <person name="Osoegawa K."/>
            <person name="de Jong P."/>
            <person name="Lindberg D.R."/>
            <person name="Seaver E.C."/>
            <person name="Weisblat D.A."/>
            <person name="Putnam N.H."/>
            <person name="Grigoriev I.V."/>
            <person name="Rokhsar D.S."/>
        </authorList>
    </citation>
    <scope>NUCLEOTIDE SEQUENCE</scope>
</reference>
<keyword evidence="3" id="KW-1185">Reference proteome</keyword>
<dbReference type="PANTHER" id="PTHR14240:SF1">
    <property type="entry name" value="PROTEIN FANTOM-RELATED"/>
    <property type="match status" value="1"/>
</dbReference>
<sequence>MAGSMAPYTFVVCWDDDGAQEGQTHVTFGVVEYWVRLVVPMEQALRLYKERSKALGYIESNLKHHQQQLLQPLDAVATKRPDDNINNLIVVPSPYFVYRFFDFADYDSSIIHSSNDPVFEDRRVFPVYMTSQFHQYLLSQNVSVAKKVPRLAFYKAFGSRASDFKSGLTTDLNAVVDAAMCEFTFLVN</sequence>
<dbReference type="EMBL" id="AMQM01005646">
    <property type="status" value="NOT_ANNOTATED_CDS"/>
    <property type="molecule type" value="Genomic_DNA"/>
</dbReference>
<dbReference type="CTD" id="20205805"/>
<dbReference type="EnsemblMetazoa" id="HelroT176355">
    <property type="protein sequence ID" value="HelroP176355"/>
    <property type="gene ID" value="HelroG176355"/>
</dbReference>
<dbReference type="HOGENOM" id="CLU_1442551_0_0_1"/>
<dbReference type="AlphaFoldDB" id="T1FAF6"/>
<protein>
    <submittedName>
        <fullName evidence="1 2">Uncharacterized protein</fullName>
    </submittedName>
</protein>
<dbReference type="STRING" id="6412.T1FAF6"/>
<dbReference type="eggNOG" id="ENOG502QSQG">
    <property type="taxonomic scope" value="Eukaryota"/>
</dbReference>
<evidence type="ECO:0000313" key="3">
    <source>
        <dbReference type="Proteomes" id="UP000015101"/>
    </source>
</evidence>
<evidence type="ECO:0000313" key="2">
    <source>
        <dbReference type="EnsemblMetazoa" id="HelroP176355"/>
    </source>
</evidence>
<organism evidence="2 3">
    <name type="scientific">Helobdella robusta</name>
    <name type="common">Californian leech</name>
    <dbReference type="NCBI Taxonomy" id="6412"/>
    <lineage>
        <taxon>Eukaryota</taxon>
        <taxon>Metazoa</taxon>
        <taxon>Spiralia</taxon>
        <taxon>Lophotrochozoa</taxon>
        <taxon>Annelida</taxon>
        <taxon>Clitellata</taxon>
        <taxon>Hirudinea</taxon>
        <taxon>Rhynchobdellida</taxon>
        <taxon>Glossiphoniidae</taxon>
        <taxon>Helobdella</taxon>
    </lineage>
</organism>
<reference evidence="1 3" key="2">
    <citation type="journal article" date="2013" name="Nature">
        <title>Insights into bilaterian evolution from three spiralian genomes.</title>
        <authorList>
            <person name="Simakov O."/>
            <person name="Marletaz F."/>
            <person name="Cho S.J."/>
            <person name="Edsinger-Gonzales E."/>
            <person name="Havlak P."/>
            <person name="Hellsten U."/>
            <person name="Kuo D.H."/>
            <person name="Larsson T."/>
            <person name="Lv J."/>
            <person name="Arendt D."/>
            <person name="Savage R."/>
            <person name="Osoegawa K."/>
            <person name="de Jong P."/>
            <person name="Grimwood J."/>
            <person name="Chapman J.A."/>
            <person name="Shapiro H."/>
            <person name="Aerts A."/>
            <person name="Otillar R.P."/>
            <person name="Terry A.Y."/>
            <person name="Boore J.L."/>
            <person name="Grigoriev I.V."/>
            <person name="Lindberg D.R."/>
            <person name="Seaver E.C."/>
            <person name="Weisblat D.A."/>
            <person name="Putnam N.H."/>
            <person name="Rokhsar D.S."/>
        </authorList>
    </citation>
    <scope>NUCLEOTIDE SEQUENCE</scope>
</reference>
<evidence type="ECO:0000313" key="1">
    <source>
        <dbReference type="EMBL" id="ESO00047.1"/>
    </source>
</evidence>
<dbReference type="GeneID" id="20205805"/>
<accession>T1FAF6</accession>
<dbReference type="Gene3D" id="2.60.40.150">
    <property type="entry name" value="C2 domain"/>
    <property type="match status" value="1"/>
</dbReference>
<dbReference type="OrthoDB" id="2133912at2759"/>
<dbReference type="InterPro" id="IPR035892">
    <property type="entry name" value="C2_domain_sf"/>
</dbReference>
<reference evidence="2" key="3">
    <citation type="submission" date="2015-06" db="UniProtKB">
        <authorList>
            <consortium name="EnsemblMetazoa"/>
        </authorList>
    </citation>
    <scope>IDENTIFICATION</scope>
</reference>
<proteinExistence type="predicted"/>
<dbReference type="EMBL" id="AMQM01005645">
    <property type="status" value="NOT_ANNOTATED_CDS"/>
    <property type="molecule type" value="Genomic_DNA"/>
</dbReference>
<dbReference type="InterPro" id="IPR031139">
    <property type="entry name" value="RPGRIP1_fam"/>
</dbReference>
<dbReference type="PANTHER" id="PTHR14240">
    <property type="entry name" value="RETINITIS PIGMENTOSA GTPASE REGULATOR-INTERACTING PROTEIN"/>
    <property type="match status" value="1"/>
</dbReference>
<dbReference type="Proteomes" id="UP000015101">
    <property type="component" value="Unassembled WGS sequence"/>
</dbReference>
<dbReference type="SUPFAM" id="SSF49562">
    <property type="entry name" value="C2 domain (Calcium/lipid-binding domain, CaLB)"/>
    <property type="match status" value="1"/>
</dbReference>
<dbReference type="EMBL" id="KB097026">
    <property type="protein sequence ID" value="ESO00047.1"/>
    <property type="molecule type" value="Genomic_DNA"/>
</dbReference>
<dbReference type="KEGG" id="hro:HELRODRAFT_176355"/>
<dbReference type="RefSeq" id="XP_009021821.1">
    <property type="nucleotide sequence ID" value="XM_009023573.1"/>
</dbReference>